<feature type="transmembrane region" description="Helical" evidence="1">
    <location>
        <begin position="138"/>
        <end position="160"/>
    </location>
</feature>
<proteinExistence type="predicted"/>
<feature type="transmembrane region" description="Helical" evidence="1">
    <location>
        <begin position="231"/>
        <end position="248"/>
    </location>
</feature>
<gene>
    <name evidence="2" type="ORF">D5366_09990</name>
</gene>
<dbReference type="KEGG" id="ntn:D5366_09990"/>
<keyword evidence="1" id="KW-0812">Transmembrane</keyword>
<keyword evidence="1" id="KW-1133">Transmembrane helix</keyword>
<keyword evidence="3" id="KW-1185">Reference proteome</keyword>
<dbReference type="AlphaFoldDB" id="A0A4Y6VAU1"/>
<feature type="transmembrane region" description="Helical" evidence="1">
    <location>
        <begin position="86"/>
        <end position="117"/>
    </location>
</feature>
<evidence type="ECO:0000313" key="2">
    <source>
        <dbReference type="EMBL" id="QDH25485.1"/>
    </source>
</evidence>
<dbReference type="RefSeq" id="WP_141493440.1">
    <property type="nucleotide sequence ID" value="NZ_CP032485.1"/>
</dbReference>
<evidence type="ECO:0000313" key="3">
    <source>
        <dbReference type="Proteomes" id="UP000317214"/>
    </source>
</evidence>
<keyword evidence="1" id="KW-0472">Membrane</keyword>
<feature type="transmembrane region" description="Helical" evidence="1">
    <location>
        <begin position="205"/>
        <end position="225"/>
    </location>
</feature>
<feature type="transmembrane region" description="Helical" evidence="1">
    <location>
        <begin position="180"/>
        <end position="198"/>
    </location>
</feature>
<sequence length="337" mass="37472">MSRAGLFSQQVCCELRKEFQQYRGLWMTPLVMTLAPVIIAIVVEIVHAVVALVSGHPITMHLTYFQLNGNGVQINEKMDNSIEGRFALLSIVGLTAAWVAPLAGLIVTCVYACSGFLRDRRDQSILFWKSLPMPESAVVLARILFCCIGIPFVVFCAQLLLVTLTSGIISGCFALKNSMMGSLFLTWGNLFSFLLSWFEVLPQFAVLMVLWWFPIWALLLLWSGIVRSYPLLWLGVVLGLVSAVEAIANGTSRIIRAIGQYVESKWIGEFVIVRLWNGLSHIPNITALREKMPSKIRVNNEFWSVLGAHSSAMFVSFIVGIFALIVAGYLRRKAGPL</sequence>
<organism evidence="2 3">
    <name type="scientific">Neokomagataea tanensis</name>
    <dbReference type="NCBI Taxonomy" id="661191"/>
    <lineage>
        <taxon>Bacteria</taxon>
        <taxon>Pseudomonadati</taxon>
        <taxon>Pseudomonadota</taxon>
        <taxon>Alphaproteobacteria</taxon>
        <taxon>Acetobacterales</taxon>
        <taxon>Acetobacteraceae</taxon>
        <taxon>Neokomagataea</taxon>
    </lineage>
</organism>
<evidence type="ECO:0000256" key="1">
    <source>
        <dbReference type="SAM" id="Phobius"/>
    </source>
</evidence>
<protein>
    <submittedName>
        <fullName evidence="2">Uncharacterized protein</fullName>
    </submittedName>
</protein>
<dbReference type="Proteomes" id="UP000317214">
    <property type="component" value="Chromosome"/>
</dbReference>
<dbReference type="OrthoDB" id="118685at2"/>
<dbReference type="EMBL" id="CP032485">
    <property type="protein sequence ID" value="QDH25485.1"/>
    <property type="molecule type" value="Genomic_DNA"/>
</dbReference>
<name>A0A4Y6VAU1_9PROT</name>
<reference evidence="2 3" key="1">
    <citation type="submission" date="2018-09" db="EMBL/GenBank/DDBJ databases">
        <title>The complete genome sequence of Neokomagataea tanensis NBRC 106556(T).</title>
        <authorList>
            <person name="Chua K.-O."/>
            <person name="See-Too W.-S."/>
            <person name="Hong K.-W."/>
            <person name="Yin W.-F."/>
            <person name="Chan K.-G."/>
        </authorList>
    </citation>
    <scope>NUCLEOTIDE SEQUENCE [LARGE SCALE GENOMIC DNA]</scope>
    <source>
        <strain evidence="3">AH13 \ NBRC 106556</strain>
    </source>
</reference>
<feature type="transmembrane region" description="Helical" evidence="1">
    <location>
        <begin position="302"/>
        <end position="330"/>
    </location>
</feature>
<accession>A0A4Y6VAU1</accession>
<feature type="transmembrane region" description="Helical" evidence="1">
    <location>
        <begin position="25"/>
        <end position="53"/>
    </location>
</feature>